<reference evidence="1" key="1">
    <citation type="submission" date="2023-09" db="UniProtKB">
        <authorList>
            <consortium name="Ensembl"/>
        </authorList>
    </citation>
    <scope>IDENTIFICATION</scope>
</reference>
<name>A0A8C0X808_CASCN</name>
<evidence type="ECO:0000313" key="1">
    <source>
        <dbReference type="Ensembl" id="ENSCCNP00000023893.1"/>
    </source>
</evidence>
<organism evidence="1">
    <name type="scientific">Castor canadensis</name>
    <name type="common">American beaver</name>
    <dbReference type="NCBI Taxonomy" id="51338"/>
    <lineage>
        <taxon>Eukaryota</taxon>
        <taxon>Metazoa</taxon>
        <taxon>Chordata</taxon>
        <taxon>Craniata</taxon>
        <taxon>Vertebrata</taxon>
        <taxon>Euteleostomi</taxon>
        <taxon>Mammalia</taxon>
        <taxon>Eutheria</taxon>
        <taxon>Euarchontoglires</taxon>
        <taxon>Glires</taxon>
        <taxon>Rodentia</taxon>
        <taxon>Castorimorpha</taxon>
        <taxon>Castoridae</taxon>
        <taxon>Castor</taxon>
    </lineage>
</organism>
<sequence>MGDTKDNQESYIVFLRKTLNRLQLVYRNWGSMQVLTMPIWKQKTRPRSIQDGQPTNFRLSINLQ</sequence>
<protein>
    <submittedName>
        <fullName evidence="1">Uncharacterized protein</fullName>
    </submittedName>
</protein>
<proteinExistence type="predicted"/>
<dbReference type="Ensembl" id="ENSCCNT00000030495.1">
    <property type="protein sequence ID" value="ENSCCNP00000023893.1"/>
    <property type="gene ID" value="ENSCCNG00000023437.1"/>
</dbReference>
<dbReference type="AlphaFoldDB" id="A0A8C0X808"/>
<accession>A0A8C0X808</accession>